<comment type="caution">
    <text evidence="2">The sequence shown here is derived from an EMBL/GenBank/DDBJ whole genome shotgun (WGS) entry which is preliminary data.</text>
</comment>
<dbReference type="EMBL" id="PJMY01000003">
    <property type="protein sequence ID" value="PKV96495.1"/>
    <property type="molecule type" value="Genomic_DNA"/>
</dbReference>
<accession>A0A2N3WRN1</accession>
<evidence type="ECO:0000313" key="3">
    <source>
        <dbReference type="Proteomes" id="UP000233750"/>
    </source>
</evidence>
<dbReference type="AlphaFoldDB" id="A0A2N3WRN1"/>
<evidence type="ECO:0008006" key="4">
    <source>
        <dbReference type="Google" id="ProtNLM"/>
    </source>
</evidence>
<evidence type="ECO:0000256" key="1">
    <source>
        <dbReference type="SAM" id="MobiDB-lite"/>
    </source>
</evidence>
<proteinExistence type="predicted"/>
<organism evidence="2 3">
    <name type="scientific">Amycolatopsis echigonensis</name>
    <dbReference type="NCBI Taxonomy" id="2576905"/>
    <lineage>
        <taxon>Bacteria</taxon>
        <taxon>Bacillati</taxon>
        <taxon>Actinomycetota</taxon>
        <taxon>Actinomycetes</taxon>
        <taxon>Pseudonocardiales</taxon>
        <taxon>Pseudonocardiaceae</taxon>
        <taxon>Amycolatopsis</taxon>
    </lineage>
</organism>
<feature type="region of interest" description="Disordered" evidence="1">
    <location>
        <begin position="164"/>
        <end position="198"/>
    </location>
</feature>
<dbReference type="Proteomes" id="UP000233750">
    <property type="component" value="Unassembled WGS sequence"/>
</dbReference>
<feature type="compositionally biased region" description="Basic and acidic residues" evidence="1">
    <location>
        <begin position="164"/>
        <end position="182"/>
    </location>
</feature>
<protein>
    <recommendedName>
        <fullName evidence="4">Secreted protein</fullName>
    </recommendedName>
</protein>
<gene>
    <name evidence="2" type="ORF">ATK30_7445</name>
</gene>
<sequence length="198" mass="21743">MNPVVQQLLTLAAVLLGAAASFTATTLVERGKWRRQYSTRWDDKRLSAYAEYATALKSCAQLSYRIAATRGYPAGALPIDLEEGLAALAQAENERATTWESVLLLGSPAAVDAGRRWHETVWKLSWVARGTAMSHDEFIGLYHAIGAKRDEFYAHARADLDVRSGRLPQPDRDWLPPADRDLAGQGPVVSSPLDRNGP</sequence>
<reference evidence="2 3" key="1">
    <citation type="submission" date="2017-12" db="EMBL/GenBank/DDBJ databases">
        <title>Sequencing the genomes of 1000 Actinobacteria strains.</title>
        <authorList>
            <person name="Klenk H.-P."/>
        </authorList>
    </citation>
    <scope>NUCLEOTIDE SEQUENCE [LARGE SCALE GENOMIC DNA]</scope>
    <source>
        <strain evidence="2 3">DSM 45165</strain>
    </source>
</reference>
<keyword evidence="3" id="KW-1185">Reference proteome</keyword>
<evidence type="ECO:0000313" key="2">
    <source>
        <dbReference type="EMBL" id="PKV96495.1"/>
    </source>
</evidence>
<name>A0A2N3WRN1_9PSEU</name>